<accession>A0ABW5Y0Y2</accession>
<proteinExistence type="predicted"/>
<protein>
    <submittedName>
        <fullName evidence="2">NUDIX hydrolase</fullName>
        <ecNumber evidence="2">3.6.-.-</ecNumber>
    </submittedName>
</protein>
<reference evidence="3" key="1">
    <citation type="journal article" date="2019" name="Int. J. Syst. Evol. Microbiol.">
        <title>The Global Catalogue of Microorganisms (GCM) 10K type strain sequencing project: providing services to taxonomists for standard genome sequencing and annotation.</title>
        <authorList>
            <consortium name="The Broad Institute Genomics Platform"/>
            <consortium name="The Broad Institute Genome Sequencing Center for Infectious Disease"/>
            <person name="Wu L."/>
            <person name="Ma J."/>
        </authorList>
    </citation>
    <scope>NUCLEOTIDE SEQUENCE [LARGE SCALE GENOMIC DNA]</scope>
    <source>
        <strain evidence="3">KCTC 33522</strain>
    </source>
</reference>
<keyword evidence="3" id="KW-1185">Reference proteome</keyword>
<gene>
    <name evidence="2" type="ORF">ACFSY7_10845</name>
</gene>
<feature type="domain" description="Nudix hydrolase" evidence="1">
    <location>
        <begin position="24"/>
        <end position="154"/>
    </location>
</feature>
<comment type="caution">
    <text evidence="2">The sequence shown here is derived from an EMBL/GenBank/DDBJ whole genome shotgun (WGS) entry which is preliminary data.</text>
</comment>
<keyword evidence="2" id="KW-0378">Hydrolase</keyword>
<evidence type="ECO:0000259" key="1">
    <source>
        <dbReference type="PROSITE" id="PS51462"/>
    </source>
</evidence>
<dbReference type="SUPFAM" id="SSF55811">
    <property type="entry name" value="Nudix"/>
    <property type="match status" value="1"/>
</dbReference>
<evidence type="ECO:0000313" key="2">
    <source>
        <dbReference type="EMBL" id="MFD2868993.1"/>
    </source>
</evidence>
<dbReference type="EMBL" id="JBHUOR010000089">
    <property type="protein sequence ID" value="MFD2868993.1"/>
    <property type="molecule type" value="Genomic_DNA"/>
</dbReference>
<name>A0ABW5Y0Y2_9BACL</name>
<dbReference type="Gene3D" id="3.90.79.10">
    <property type="entry name" value="Nucleoside Triphosphate Pyrophosphohydrolase"/>
    <property type="match status" value="1"/>
</dbReference>
<evidence type="ECO:0000313" key="3">
    <source>
        <dbReference type="Proteomes" id="UP001597568"/>
    </source>
</evidence>
<dbReference type="PROSITE" id="PS51462">
    <property type="entry name" value="NUDIX"/>
    <property type="match status" value="1"/>
</dbReference>
<dbReference type="RefSeq" id="WP_380147851.1">
    <property type="nucleotide sequence ID" value="NZ_JBHUOR010000089.1"/>
</dbReference>
<organism evidence="2 3">
    <name type="scientific">Kurthia populi</name>
    <dbReference type="NCBI Taxonomy" id="1562132"/>
    <lineage>
        <taxon>Bacteria</taxon>
        <taxon>Bacillati</taxon>
        <taxon>Bacillota</taxon>
        <taxon>Bacilli</taxon>
        <taxon>Bacillales</taxon>
        <taxon>Caryophanaceae</taxon>
        <taxon>Kurthia</taxon>
    </lineage>
</organism>
<dbReference type="Proteomes" id="UP001597568">
    <property type="component" value="Unassembled WGS sequence"/>
</dbReference>
<dbReference type="GO" id="GO:0016787">
    <property type="term" value="F:hydrolase activity"/>
    <property type="evidence" value="ECO:0007669"/>
    <property type="project" value="UniProtKB-KW"/>
</dbReference>
<dbReference type="InterPro" id="IPR015797">
    <property type="entry name" value="NUDIX_hydrolase-like_dom_sf"/>
</dbReference>
<dbReference type="InterPro" id="IPR000086">
    <property type="entry name" value="NUDIX_hydrolase_dom"/>
</dbReference>
<dbReference type="CDD" id="cd02883">
    <property type="entry name" value="NUDIX_Hydrolase"/>
    <property type="match status" value="1"/>
</dbReference>
<dbReference type="EC" id="3.6.-.-" evidence="2"/>
<dbReference type="Pfam" id="PF00293">
    <property type="entry name" value="NUDIX"/>
    <property type="match status" value="1"/>
</dbReference>
<sequence length="157" mass="18153">MHVKWGESIVKLTWQKRTTLPPLSLITSVHGFCFYQDKLLLVDLNARGWDFPGGHIENGETVEACFKREAFEEAYVEGDCTLLGAITVDHHDNPAWTEHSPYPKVGYQVFYKMKITNFLPFEGQFESSQRKLIHRADVSLYYSGWNEVYEAIMDSIE</sequence>